<dbReference type="AlphaFoldDB" id="A0A6N2CLS1"/>
<gene>
    <name evidence="1" type="ORF">EJD97_008128</name>
</gene>
<dbReference type="EMBL" id="RXGB01000022">
    <property type="protein sequence ID" value="TMX05700.1"/>
    <property type="molecule type" value="Genomic_DNA"/>
</dbReference>
<comment type="caution">
    <text evidence="1">The sequence shown here is derived from an EMBL/GenBank/DDBJ whole genome shotgun (WGS) entry which is preliminary data.</text>
</comment>
<evidence type="ECO:0000313" key="1">
    <source>
        <dbReference type="EMBL" id="TMX05700.1"/>
    </source>
</evidence>
<reference evidence="1" key="1">
    <citation type="submission" date="2019-05" db="EMBL/GenBank/DDBJ databases">
        <title>The de novo reference genome and transcriptome assemblies of the wild tomato species Solanum chilense.</title>
        <authorList>
            <person name="Stam R."/>
            <person name="Nosenko T."/>
            <person name="Hoerger A.C."/>
            <person name="Stephan W."/>
            <person name="Seidel M.A."/>
            <person name="Kuhn J.M.M."/>
            <person name="Haberer G."/>
            <person name="Tellier A."/>
        </authorList>
    </citation>
    <scope>NUCLEOTIDE SEQUENCE</scope>
    <source>
        <tissue evidence="1">Mature leaves</tissue>
    </source>
</reference>
<organism evidence="1">
    <name type="scientific">Solanum chilense</name>
    <name type="common">Tomato</name>
    <name type="synonym">Lycopersicon chilense</name>
    <dbReference type="NCBI Taxonomy" id="4083"/>
    <lineage>
        <taxon>Eukaryota</taxon>
        <taxon>Viridiplantae</taxon>
        <taxon>Streptophyta</taxon>
        <taxon>Embryophyta</taxon>
        <taxon>Tracheophyta</taxon>
        <taxon>Spermatophyta</taxon>
        <taxon>Magnoliopsida</taxon>
        <taxon>eudicotyledons</taxon>
        <taxon>Gunneridae</taxon>
        <taxon>Pentapetalae</taxon>
        <taxon>asterids</taxon>
        <taxon>lamiids</taxon>
        <taxon>Solanales</taxon>
        <taxon>Solanaceae</taxon>
        <taxon>Solanoideae</taxon>
        <taxon>Solaneae</taxon>
        <taxon>Solanum</taxon>
        <taxon>Solanum subgen. Lycopersicon</taxon>
    </lineage>
</organism>
<sequence length="64" mass="7129">MPQVPFVEGYMTNEDLRAALMNLTQLMMAQAHVDEDPQGFVDKVFKVVDATGVTPREKAELAAY</sequence>
<name>A0A6N2CLS1_SOLCI</name>
<protein>
    <submittedName>
        <fullName evidence="1">Uncharacterized protein</fullName>
    </submittedName>
</protein>
<proteinExistence type="predicted"/>
<accession>A0A6N2CLS1</accession>